<organism evidence="17">
    <name type="scientific">Lygus hesperus</name>
    <name type="common">Western plant bug</name>
    <dbReference type="NCBI Taxonomy" id="30085"/>
    <lineage>
        <taxon>Eukaryota</taxon>
        <taxon>Metazoa</taxon>
        <taxon>Ecdysozoa</taxon>
        <taxon>Arthropoda</taxon>
        <taxon>Hexapoda</taxon>
        <taxon>Insecta</taxon>
        <taxon>Pterygota</taxon>
        <taxon>Neoptera</taxon>
        <taxon>Paraneoptera</taxon>
        <taxon>Hemiptera</taxon>
        <taxon>Heteroptera</taxon>
        <taxon>Panheteroptera</taxon>
        <taxon>Cimicomorpha</taxon>
        <taxon>Miridae</taxon>
        <taxon>Mirini</taxon>
        <taxon>Lygus</taxon>
    </lineage>
</organism>
<evidence type="ECO:0000256" key="2">
    <source>
        <dbReference type="ARBA" id="ARBA00004275"/>
    </source>
</evidence>
<evidence type="ECO:0000313" key="17">
    <source>
        <dbReference type="EMBL" id="JAG04757.1"/>
    </source>
</evidence>
<keyword evidence="5 11" id="KW-0285">Flavoprotein</keyword>
<dbReference type="Pfam" id="PF02770">
    <property type="entry name" value="Acyl-CoA_dh_M"/>
    <property type="match status" value="1"/>
</dbReference>
<dbReference type="GO" id="GO:0033540">
    <property type="term" value="P:fatty acid beta-oxidation using acyl-CoA oxidase"/>
    <property type="evidence" value="ECO:0007669"/>
    <property type="project" value="TreeGrafter"/>
</dbReference>
<evidence type="ECO:0000259" key="16">
    <source>
        <dbReference type="Pfam" id="PF22924"/>
    </source>
</evidence>
<dbReference type="EMBL" id="GBHO01038819">
    <property type="protein sequence ID" value="JAG04785.1"/>
    <property type="molecule type" value="Transcribed_RNA"/>
</dbReference>
<feature type="binding site" evidence="13">
    <location>
        <position position="153"/>
    </location>
    <ligand>
        <name>FAD</name>
        <dbReference type="ChEBI" id="CHEBI:57692"/>
    </ligand>
</feature>
<feature type="active site" description="Proton acceptor" evidence="12">
    <location>
        <position position="444"/>
    </location>
</feature>
<evidence type="ECO:0000256" key="13">
    <source>
        <dbReference type="PIRSR" id="PIRSR000168-2"/>
    </source>
</evidence>
<reference evidence="17" key="2">
    <citation type="submission" date="2014-07" db="EMBL/GenBank/DDBJ databases">
        <authorList>
            <person name="Hull J."/>
        </authorList>
    </citation>
    <scope>NUCLEOTIDE SEQUENCE</scope>
</reference>
<dbReference type="GO" id="GO:0055088">
    <property type="term" value="P:lipid homeostasis"/>
    <property type="evidence" value="ECO:0007669"/>
    <property type="project" value="TreeGrafter"/>
</dbReference>
<evidence type="ECO:0000256" key="7">
    <source>
        <dbReference type="ARBA" id="ARBA00022832"/>
    </source>
</evidence>
<dbReference type="PANTHER" id="PTHR10909:SF390">
    <property type="entry name" value="PEROXISOMAL ACYL-COENZYME A OXIDASE 3"/>
    <property type="match status" value="1"/>
</dbReference>
<dbReference type="EMBL" id="GBRD01002810">
    <property type="protein sequence ID" value="JAG63011.1"/>
    <property type="molecule type" value="Transcribed_RNA"/>
</dbReference>
<feature type="domain" description="Acyl-CoA oxidase C-terminal" evidence="14">
    <location>
        <begin position="497"/>
        <end position="676"/>
    </location>
</feature>
<evidence type="ECO:0000256" key="9">
    <source>
        <dbReference type="ARBA" id="ARBA00023098"/>
    </source>
</evidence>
<dbReference type="InterPro" id="IPR046373">
    <property type="entry name" value="Acyl-CoA_Oxase/DH_mid-dom_sf"/>
</dbReference>
<dbReference type="FunFam" id="1.20.140.10:FF:000010">
    <property type="entry name" value="Acyl-coenzyme A oxidase"/>
    <property type="match status" value="1"/>
</dbReference>
<feature type="domain" description="Acyl-CoA oxidase C-alpha1" evidence="16">
    <location>
        <begin position="296"/>
        <end position="459"/>
    </location>
</feature>
<dbReference type="InterPro" id="IPR055060">
    <property type="entry name" value="ACOX_C_alpha1"/>
</dbReference>
<dbReference type="Gene3D" id="2.40.110.10">
    <property type="entry name" value="Butyryl-CoA Dehydrogenase, subunit A, domain 2"/>
    <property type="match status" value="1"/>
</dbReference>
<dbReference type="GO" id="GO:0005777">
    <property type="term" value="C:peroxisome"/>
    <property type="evidence" value="ECO:0007669"/>
    <property type="project" value="UniProtKB-SubCell"/>
</dbReference>
<dbReference type="FunFam" id="1.20.140.10:FF:000007">
    <property type="entry name" value="Acyl-coenzyme A oxidase"/>
    <property type="match status" value="1"/>
</dbReference>
<gene>
    <name evidence="17" type="primary">ACOX3_1</name>
    <name evidence="18" type="synonym">ACOX3_0</name>
    <name evidence="17" type="ORF">CM83_73948</name>
    <name evidence="18" type="ORF">CM83_73950</name>
</gene>
<evidence type="ECO:0000256" key="12">
    <source>
        <dbReference type="PIRSR" id="PIRSR000168-1"/>
    </source>
</evidence>
<evidence type="ECO:0000256" key="4">
    <source>
        <dbReference type="ARBA" id="ARBA00006288"/>
    </source>
</evidence>
<dbReference type="GO" id="GO:0071949">
    <property type="term" value="F:FAD binding"/>
    <property type="evidence" value="ECO:0007669"/>
    <property type="project" value="InterPro"/>
</dbReference>
<keyword evidence="6 11" id="KW-0274">FAD</keyword>
<evidence type="ECO:0000256" key="1">
    <source>
        <dbReference type="ARBA" id="ARBA00001974"/>
    </source>
</evidence>
<name>A0A0A9W8G7_LYGHE</name>
<dbReference type="SUPFAM" id="SSF56645">
    <property type="entry name" value="Acyl-CoA dehydrogenase NM domain-like"/>
    <property type="match status" value="1"/>
</dbReference>
<evidence type="ECO:0000256" key="3">
    <source>
        <dbReference type="ARBA" id="ARBA00005189"/>
    </source>
</evidence>
<dbReference type="SUPFAM" id="SSF47203">
    <property type="entry name" value="Acyl-CoA dehydrogenase C-terminal domain-like"/>
    <property type="match status" value="2"/>
</dbReference>
<evidence type="ECO:0000256" key="6">
    <source>
        <dbReference type="ARBA" id="ARBA00022827"/>
    </source>
</evidence>
<evidence type="ECO:0000256" key="10">
    <source>
        <dbReference type="ARBA" id="ARBA00023140"/>
    </source>
</evidence>
<keyword evidence="7" id="KW-0276">Fatty acid metabolism</keyword>
<dbReference type="InterPro" id="IPR012258">
    <property type="entry name" value="Acyl-CoA_oxidase"/>
</dbReference>
<evidence type="ECO:0000313" key="19">
    <source>
        <dbReference type="EMBL" id="JAG63011.1"/>
    </source>
</evidence>
<dbReference type="InterPro" id="IPR009100">
    <property type="entry name" value="AcylCoA_DH/oxidase_NM_dom_sf"/>
</dbReference>
<dbReference type="Gene3D" id="1.20.140.10">
    <property type="entry name" value="Butyryl-CoA Dehydrogenase, subunit A, domain 3"/>
    <property type="match status" value="2"/>
</dbReference>
<keyword evidence="9" id="KW-0443">Lipid metabolism</keyword>
<evidence type="ECO:0000313" key="18">
    <source>
        <dbReference type="EMBL" id="JAG04785.1"/>
    </source>
</evidence>
<reference evidence="17" key="1">
    <citation type="journal article" date="2014" name="PLoS ONE">
        <title>Transcriptome-Based Identification of ABC Transporters in the Western Tarnished Plant Bug Lygus hesperus.</title>
        <authorList>
            <person name="Hull J.J."/>
            <person name="Chaney K."/>
            <person name="Geib S.M."/>
            <person name="Fabrick J.A."/>
            <person name="Brent C.S."/>
            <person name="Walsh D."/>
            <person name="Lavine L.C."/>
        </authorList>
    </citation>
    <scope>NUCLEOTIDE SEQUENCE</scope>
</reference>
<sequence>MAKLLPVLNKGGPLDKYRQMASFDWKKMRDIIDGEELVKFKETCWNAMESEPLFKRGHEVVSFEEYRRLSALRAKKFKTLGILPLEEIVMHPEKMRALSEAIFSYDGSFSVKFQLSYTFVQTALMGLGTSRHMELYEMLGDPQCKMIGSFSLTEISHGTNTRAMRTTARFDPNSQNFILHTPDFEAAKCWVGNLGKTATHTVVFAKLILPTGEDCGLHAFIVPIRDPDTLLTYPGVKIGDLGPKVGLNGTDNGFIMFTNYPIHKDNLLNKNGDVTPEGKYVTPIKDPNKRFGASLGALSAGRVGIITICHIYLAKALTTSIRYSAVRRQFGPNDTEEIPVIEYPLQQWRLFRYLASAFALKMFVREFSNFFVKASIESFMGNPKMMQESGSEIHALSCATKPLAGWLARDGIQESREACGGHGYLKFAGIGDLRDDNDGNVTYEGDNSVLLQQTSNWLLGLWSRKDDASVWETPLRTVEFMKNWKSLGKTGCNLQHVEDLIQAYEWLIRHLLDKTALLQQNLKNQGFSDFDTKNHIQVYAGRELSIVYAEYNVLRTSWEFVQSIQGAEAEKIVLETLTLLFGGFSLEKHLGLLYESGYLKDSKSSDNLRSAIVDCCKSLRKEAVSLVDVIAPPDFCLNSPLGSSDGEVYSRMESALTQTPNTYGRPNWWRELVSKM</sequence>
<dbReference type="AlphaFoldDB" id="A0A0A9W8G7"/>
<dbReference type="PIRSF" id="PIRSF000168">
    <property type="entry name" value="Acyl-CoA_oxidase"/>
    <property type="match status" value="1"/>
</dbReference>
<protein>
    <recommendedName>
        <fullName evidence="11">Acyl-coenzyme A oxidase</fullName>
    </recommendedName>
</protein>
<feature type="domain" description="Acyl-CoA oxidase/dehydrogenase middle" evidence="15">
    <location>
        <begin position="149"/>
        <end position="259"/>
    </location>
</feature>
<evidence type="ECO:0000259" key="14">
    <source>
        <dbReference type="Pfam" id="PF01756"/>
    </source>
</evidence>
<proteinExistence type="inferred from homology"/>
<dbReference type="GO" id="GO:0016402">
    <property type="term" value="F:pristanoyl-CoA oxidase activity"/>
    <property type="evidence" value="ECO:0007669"/>
    <property type="project" value="TreeGrafter"/>
</dbReference>
<evidence type="ECO:0000256" key="8">
    <source>
        <dbReference type="ARBA" id="ARBA00023002"/>
    </source>
</evidence>
<accession>A0A0A9W8G7</accession>
<comment type="cofactor">
    <cofactor evidence="1">
        <name>FAD</name>
        <dbReference type="ChEBI" id="CHEBI:57692"/>
    </cofactor>
</comment>
<evidence type="ECO:0000256" key="5">
    <source>
        <dbReference type="ARBA" id="ARBA00022630"/>
    </source>
</evidence>
<comment type="similarity">
    <text evidence="4 11">Belongs to the acyl-CoA oxidase family.</text>
</comment>
<keyword evidence="10" id="KW-0576">Peroxisome</keyword>
<dbReference type="Pfam" id="PF01756">
    <property type="entry name" value="ACOX"/>
    <property type="match status" value="1"/>
</dbReference>
<dbReference type="EMBL" id="GBHO01038847">
    <property type="protein sequence ID" value="JAG04757.1"/>
    <property type="molecule type" value="Transcribed_RNA"/>
</dbReference>
<dbReference type="PANTHER" id="PTHR10909">
    <property type="entry name" value="ELECTRON TRANSPORT OXIDOREDUCTASE"/>
    <property type="match status" value="1"/>
</dbReference>
<feature type="binding site" evidence="13">
    <location>
        <position position="192"/>
    </location>
    <ligand>
        <name>FAD</name>
        <dbReference type="ChEBI" id="CHEBI:57692"/>
    </ligand>
</feature>
<dbReference type="FunFam" id="2.40.110.10:FF:000005">
    <property type="entry name" value="Acyl-coenzyme A oxidase"/>
    <property type="match status" value="1"/>
</dbReference>
<dbReference type="GO" id="GO:0005504">
    <property type="term" value="F:fatty acid binding"/>
    <property type="evidence" value="ECO:0007669"/>
    <property type="project" value="TreeGrafter"/>
</dbReference>
<keyword evidence="8" id="KW-0560">Oxidoreductase</keyword>
<dbReference type="Pfam" id="PF22924">
    <property type="entry name" value="ACOX_C_alpha1"/>
    <property type="match status" value="1"/>
</dbReference>
<reference evidence="19" key="3">
    <citation type="submission" date="2014-09" db="EMBL/GenBank/DDBJ databases">
        <authorList>
            <person name="Magalhaes I.L.F."/>
            <person name="Oliveira U."/>
            <person name="Santos F.R."/>
            <person name="Vidigal T.H.D.A."/>
            <person name="Brescovit A.D."/>
            <person name="Santos A.J."/>
        </authorList>
    </citation>
    <scope>NUCLEOTIDE SEQUENCE</scope>
</reference>
<comment type="subcellular location">
    <subcellularLocation>
        <location evidence="2">Peroxisome</location>
    </subcellularLocation>
</comment>
<comment type="pathway">
    <text evidence="3">Lipid metabolism.</text>
</comment>
<evidence type="ECO:0000259" key="15">
    <source>
        <dbReference type="Pfam" id="PF02770"/>
    </source>
</evidence>
<dbReference type="InterPro" id="IPR006091">
    <property type="entry name" value="Acyl-CoA_Oxase/DH_mid-dom"/>
</dbReference>
<dbReference type="InterPro" id="IPR002655">
    <property type="entry name" value="Acyl-CoA_oxidase_C"/>
</dbReference>
<evidence type="ECO:0000256" key="11">
    <source>
        <dbReference type="PIRNR" id="PIRNR000168"/>
    </source>
</evidence>
<dbReference type="InterPro" id="IPR036250">
    <property type="entry name" value="AcylCo_DH-like_C"/>
</dbReference>